<sequence length="109" mass="12375">MNFQNHQSEKLLIQLAQAARKREAIASKDGSLLRRISGRLLNLLYAGLFCIYLNTVQTYLWNEVVYGVLVMIAAYLLNISFELTAHRIGFYTTLVNLPGLTPENRTAPF</sequence>
<organism evidence="2 3">
    <name type="scientific">Luteolibacter algae</name>
    <dbReference type="NCBI Taxonomy" id="454151"/>
    <lineage>
        <taxon>Bacteria</taxon>
        <taxon>Pseudomonadati</taxon>
        <taxon>Verrucomicrobiota</taxon>
        <taxon>Verrucomicrobiia</taxon>
        <taxon>Verrucomicrobiales</taxon>
        <taxon>Verrucomicrobiaceae</taxon>
        <taxon>Luteolibacter</taxon>
    </lineage>
</organism>
<evidence type="ECO:0000313" key="2">
    <source>
        <dbReference type="EMBL" id="MFD2256212.1"/>
    </source>
</evidence>
<reference evidence="3" key="1">
    <citation type="journal article" date="2019" name="Int. J. Syst. Evol. Microbiol.">
        <title>The Global Catalogue of Microorganisms (GCM) 10K type strain sequencing project: providing services to taxonomists for standard genome sequencing and annotation.</title>
        <authorList>
            <consortium name="The Broad Institute Genomics Platform"/>
            <consortium name="The Broad Institute Genome Sequencing Center for Infectious Disease"/>
            <person name="Wu L."/>
            <person name="Ma J."/>
        </authorList>
    </citation>
    <scope>NUCLEOTIDE SEQUENCE [LARGE SCALE GENOMIC DNA]</scope>
    <source>
        <strain evidence="3">CGMCC 4.7106</strain>
    </source>
</reference>
<feature type="transmembrane region" description="Helical" evidence="1">
    <location>
        <begin position="40"/>
        <end position="58"/>
    </location>
</feature>
<accession>A0ABW5D5S8</accession>
<dbReference type="EMBL" id="JBHUIT010000003">
    <property type="protein sequence ID" value="MFD2256212.1"/>
    <property type="molecule type" value="Genomic_DNA"/>
</dbReference>
<dbReference type="Proteomes" id="UP001597375">
    <property type="component" value="Unassembled WGS sequence"/>
</dbReference>
<keyword evidence="3" id="KW-1185">Reference proteome</keyword>
<keyword evidence="1" id="KW-1133">Transmembrane helix</keyword>
<dbReference type="RefSeq" id="WP_386819244.1">
    <property type="nucleotide sequence ID" value="NZ_JBHUIT010000003.1"/>
</dbReference>
<proteinExistence type="predicted"/>
<gene>
    <name evidence="2" type="ORF">ACFSSA_05975</name>
</gene>
<evidence type="ECO:0000256" key="1">
    <source>
        <dbReference type="SAM" id="Phobius"/>
    </source>
</evidence>
<keyword evidence="1" id="KW-0812">Transmembrane</keyword>
<feature type="transmembrane region" description="Helical" evidence="1">
    <location>
        <begin position="64"/>
        <end position="81"/>
    </location>
</feature>
<keyword evidence="1" id="KW-0472">Membrane</keyword>
<comment type="caution">
    <text evidence="2">The sequence shown here is derived from an EMBL/GenBank/DDBJ whole genome shotgun (WGS) entry which is preliminary data.</text>
</comment>
<name>A0ABW5D5S8_9BACT</name>
<evidence type="ECO:0000313" key="3">
    <source>
        <dbReference type="Proteomes" id="UP001597375"/>
    </source>
</evidence>
<protein>
    <submittedName>
        <fullName evidence="2">Uncharacterized protein</fullName>
    </submittedName>
</protein>